<dbReference type="WBParaSite" id="ACRNAN_scaffold1786.g11404.t1">
    <property type="protein sequence ID" value="ACRNAN_scaffold1786.g11404.t1"/>
    <property type="gene ID" value="ACRNAN_scaffold1786.g11404"/>
</dbReference>
<keyword evidence="3" id="KW-1185">Reference proteome</keyword>
<sequence>MFFQKVLLICFLNCLLLVYGSPVNVTSTSCSSLMKDAGVSDNFAFSVAHSIHSLSVRELRKFKPDVTEDNHIPTINEDLNADLPILLYAPDRKGPNDAAFMTDGMKTLDEVLDHLGDSAYGIRFSNPLEMIEHAFHMKELWHMVHHAYVDLEKSPPDSRVCGCVKDIENNGLLDALRTIAMIFREPYLVYGNRLKDYETKTERGNPAVNKFGYNKENIAVNKFGYNAESPAINKFGYNAESPAINKFGYNAESPAVNKFGYNAESPAVNKFGYNAESPAVNKFGYNAESPAVNKFGYNAESPAVNKFGYNAESPAVNKFGYNAESPAVNKFGYNAESPAVNKFGYNAESPAVNKFGYNAESPAVNKFGYNAESPAVNKFGYNAESPAVNKFGYNAESPAVNKFGYNAESPAVNKFGYNAESPAVNKFGYNAESPAVNKFGYNAESPAVNKFGYNAESPAVNKFGYNAESPAVNNEPKHDESESKPSASVGRSKRSVNHVLKTRDQAVPHLVDRSSWQATLEYEIAGMAKHTPQDAALFLYCSLNNV</sequence>
<dbReference type="Proteomes" id="UP000887540">
    <property type="component" value="Unplaced"/>
</dbReference>
<name>A0A914D3F1_9BILA</name>
<feature type="chain" id="PRO_5037272150" evidence="2">
    <location>
        <begin position="21"/>
        <end position="546"/>
    </location>
</feature>
<evidence type="ECO:0000256" key="2">
    <source>
        <dbReference type="SAM" id="SignalP"/>
    </source>
</evidence>
<evidence type="ECO:0000313" key="3">
    <source>
        <dbReference type="Proteomes" id="UP000887540"/>
    </source>
</evidence>
<reference evidence="4" key="1">
    <citation type="submission" date="2022-11" db="UniProtKB">
        <authorList>
            <consortium name="WormBaseParasite"/>
        </authorList>
    </citation>
    <scope>IDENTIFICATION</scope>
</reference>
<organism evidence="3 4">
    <name type="scientific">Acrobeloides nanus</name>
    <dbReference type="NCBI Taxonomy" id="290746"/>
    <lineage>
        <taxon>Eukaryota</taxon>
        <taxon>Metazoa</taxon>
        <taxon>Ecdysozoa</taxon>
        <taxon>Nematoda</taxon>
        <taxon>Chromadorea</taxon>
        <taxon>Rhabditida</taxon>
        <taxon>Tylenchina</taxon>
        <taxon>Cephalobomorpha</taxon>
        <taxon>Cephaloboidea</taxon>
        <taxon>Cephalobidae</taxon>
        <taxon>Acrobeloides</taxon>
    </lineage>
</organism>
<keyword evidence="2" id="KW-0732">Signal</keyword>
<feature type="signal peptide" evidence="2">
    <location>
        <begin position="1"/>
        <end position="20"/>
    </location>
</feature>
<feature type="region of interest" description="Disordered" evidence="1">
    <location>
        <begin position="466"/>
        <end position="503"/>
    </location>
</feature>
<protein>
    <submittedName>
        <fullName evidence="4">Uncharacterized protein</fullName>
    </submittedName>
</protein>
<proteinExistence type="predicted"/>
<dbReference type="PROSITE" id="PS51257">
    <property type="entry name" value="PROKAR_LIPOPROTEIN"/>
    <property type="match status" value="1"/>
</dbReference>
<accession>A0A914D3F1</accession>
<evidence type="ECO:0000313" key="4">
    <source>
        <dbReference type="WBParaSite" id="ACRNAN_scaffold1786.g11404.t1"/>
    </source>
</evidence>
<evidence type="ECO:0000256" key="1">
    <source>
        <dbReference type="SAM" id="MobiDB-lite"/>
    </source>
</evidence>
<dbReference type="AlphaFoldDB" id="A0A914D3F1"/>